<dbReference type="RefSeq" id="WP_267531941.1">
    <property type="nucleotide sequence ID" value="NZ_JAPNKA010000001.1"/>
</dbReference>
<dbReference type="PANTHER" id="PTHR45629:SF7">
    <property type="entry name" value="DNA EXCISION REPAIR PROTEIN ERCC-6-RELATED"/>
    <property type="match status" value="1"/>
</dbReference>
<dbReference type="SUPFAM" id="SSF52540">
    <property type="entry name" value="P-loop containing nucleoside triphosphate hydrolases"/>
    <property type="match status" value="2"/>
</dbReference>
<dbReference type="PANTHER" id="PTHR45629">
    <property type="entry name" value="SNF2/RAD54 FAMILY MEMBER"/>
    <property type="match status" value="1"/>
</dbReference>
<dbReference type="SMART" id="SM00490">
    <property type="entry name" value="HELICc"/>
    <property type="match status" value="1"/>
</dbReference>
<dbReference type="InterPro" id="IPR014001">
    <property type="entry name" value="Helicase_ATP-bd"/>
</dbReference>
<dbReference type="Gene3D" id="3.40.50.10810">
    <property type="entry name" value="Tandem AAA-ATPase domain"/>
    <property type="match status" value="2"/>
</dbReference>
<keyword evidence="3" id="KW-1185">Reference proteome</keyword>
<dbReference type="InterPro" id="IPR050496">
    <property type="entry name" value="SNF2_RAD54_helicase_repair"/>
</dbReference>
<dbReference type="SMART" id="SM00487">
    <property type="entry name" value="DEXDc"/>
    <property type="match status" value="1"/>
</dbReference>
<protein>
    <submittedName>
        <fullName evidence="2">Helicase-related protein</fullName>
    </submittedName>
</protein>
<name>A0ABT3ZV29_9BACT</name>
<keyword evidence="2" id="KW-0067">ATP-binding</keyword>
<keyword evidence="2" id="KW-0347">Helicase</keyword>
<dbReference type="InterPro" id="IPR001650">
    <property type="entry name" value="Helicase_C-like"/>
</dbReference>
<dbReference type="Pfam" id="PF00271">
    <property type="entry name" value="Helicase_C"/>
    <property type="match status" value="1"/>
</dbReference>
<comment type="caution">
    <text evidence="2">The sequence shown here is derived from an EMBL/GenBank/DDBJ whole genome shotgun (WGS) entry which is preliminary data.</text>
</comment>
<dbReference type="PROSITE" id="PS51192">
    <property type="entry name" value="HELICASE_ATP_BIND_1"/>
    <property type="match status" value="1"/>
</dbReference>
<dbReference type="InterPro" id="IPR038718">
    <property type="entry name" value="SNF2-like_sf"/>
</dbReference>
<accession>A0ABT3ZV29</accession>
<keyword evidence="2" id="KW-0547">Nucleotide-binding</keyword>
<evidence type="ECO:0000313" key="2">
    <source>
        <dbReference type="EMBL" id="MCY1072919.1"/>
    </source>
</evidence>
<dbReference type="InterPro" id="IPR027417">
    <property type="entry name" value="P-loop_NTPase"/>
</dbReference>
<dbReference type="EMBL" id="JAPNKA010000001">
    <property type="protein sequence ID" value="MCY1072919.1"/>
    <property type="molecule type" value="Genomic_DNA"/>
</dbReference>
<dbReference type="Proteomes" id="UP001207654">
    <property type="component" value="Unassembled WGS sequence"/>
</dbReference>
<evidence type="ECO:0000313" key="3">
    <source>
        <dbReference type="Proteomes" id="UP001207654"/>
    </source>
</evidence>
<sequence length="897" mass="101270">MSFSWARAASALRKRVAEDAARPREEQHLDDGQRASLTWMTERLPQSGVVLADEVGTGKTRIACAVVHAVLEAGGRAAVVVPHGLMHQWQHEARMLGMPYAKTFTSVRDFIEDAKSKTWEEIAPAPGATEWLLVSHGFRAPQVRQGRRPAEWRVALPSYVRAELTAQATRDDRRTFAGRLLDDPHVTTGRIASELVRQVRGQDRVKLRERLDQLPPYRRDGDNRKLIEALKDDGRLLVEDLLGLWLGEFDLLVIDEAHKSRGEVDVEGTAMGAVSGTVLARLVDVLLKQPESGQRLCLTATPMELKLSQWLELLERARSEIDRERGNQVIERLHDAAGRAAVAPDEDSRLDELCAAARDFAETLAPYVTRRRRNEDPLVQGFREKLPAGRLRDAPHPHRNVLPLRIGWAETVGERSPWLDVLFAAECMSQSARGLTLKDTADWPRAVRDAYTKLSAGHVSIDLSETEEPLHIPEPGVVDDHTRGKIARTAYWYRRLRVGRKRVLEGLPPVNGAELDPDAEHPRILAAVKEIEGWTLNREKVLVFGVFLRPLRLLRDVLNVRHALRAADASRPIAHDVHTDSALLGIALRQLERLRAERALSGRLAMGNGAEMRRALTDCHNDYKRLRRQVRERAKKPVVAWCTDPTLLGGAPVDRELEGALEDHLVSFVLDDFLATTSESDEVTHERFDALAAEFVEERLRPLLGELDNEDVDEEQAVLRHEALRALLEDDNGRQSVHARLLEGDTRWQTRRYLQAAFNRPGASPWVLIAQSQVGREGLNLHESCRVVVQFHAEWNPAVLEQQIGRVDRKGSLWEQRAQTWLAEGAQGEPPFIEVRQLIFEGTYDAFQWDRVMRRQHFFDASLFGSLLPAGAWERVPEGRLRELLAAAPSFRPPRSK</sequence>
<keyword evidence="2" id="KW-0378">Hydrolase</keyword>
<proteinExistence type="predicted"/>
<dbReference type="Gene3D" id="3.40.50.300">
    <property type="entry name" value="P-loop containing nucleotide triphosphate hydrolases"/>
    <property type="match status" value="1"/>
</dbReference>
<gene>
    <name evidence="2" type="ORF">OV287_00355</name>
</gene>
<reference evidence="2 3" key="1">
    <citation type="submission" date="2022-11" db="EMBL/GenBank/DDBJ databases">
        <title>Minimal conservation of predation-associated metabolite biosynthetic gene clusters underscores biosynthetic potential of Myxococcota including descriptions for ten novel species: Archangium lansinium sp. nov., Myxococcus landrumus sp. nov., Nannocystis bai.</title>
        <authorList>
            <person name="Ahearne A."/>
            <person name="Stevens C."/>
            <person name="Phillips K."/>
        </authorList>
    </citation>
    <scope>NUCLEOTIDE SEQUENCE [LARGE SCALE GENOMIC DNA]</scope>
    <source>
        <strain evidence="2 3">MIWBW</strain>
    </source>
</reference>
<feature type="domain" description="Helicase ATP-binding" evidence="1">
    <location>
        <begin position="40"/>
        <end position="320"/>
    </location>
</feature>
<organism evidence="2 3">
    <name type="scientific">Archangium lansingense</name>
    <dbReference type="NCBI Taxonomy" id="2995310"/>
    <lineage>
        <taxon>Bacteria</taxon>
        <taxon>Pseudomonadati</taxon>
        <taxon>Myxococcota</taxon>
        <taxon>Myxococcia</taxon>
        <taxon>Myxococcales</taxon>
        <taxon>Cystobacterineae</taxon>
        <taxon>Archangiaceae</taxon>
        <taxon>Archangium</taxon>
    </lineage>
</organism>
<evidence type="ECO:0000259" key="1">
    <source>
        <dbReference type="PROSITE" id="PS51192"/>
    </source>
</evidence>
<dbReference type="GO" id="GO:0004386">
    <property type="term" value="F:helicase activity"/>
    <property type="evidence" value="ECO:0007669"/>
    <property type="project" value="UniProtKB-KW"/>
</dbReference>